<name>A0A0A1YF97_9PSED</name>
<evidence type="ECO:0000313" key="3">
    <source>
        <dbReference type="Proteomes" id="UP000030063"/>
    </source>
</evidence>
<comment type="caution">
    <text evidence="2">The sequence shown here is derived from an EMBL/GenBank/DDBJ whole genome shotgun (WGS) entry which is preliminary data.</text>
</comment>
<dbReference type="Proteomes" id="UP000030063">
    <property type="component" value="Unassembled WGS sequence"/>
</dbReference>
<keyword evidence="3" id="KW-1185">Reference proteome</keyword>
<dbReference type="STRING" id="1395571.TMS3_0118270"/>
<evidence type="ECO:0000256" key="1">
    <source>
        <dbReference type="SAM" id="Phobius"/>
    </source>
</evidence>
<reference evidence="2 3" key="1">
    <citation type="journal article" date="2014" name="Genome Announc.">
        <title>Draft Genome Sequence of Petroleum Oil-Degrading Marine Bacterium Pseudomonas taeanensis Strain MS-3, Isolated from a Crude Oil-Contaminated Seashore.</title>
        <authorList>
            <person name="Lee S.Y."/>
            <person name="Kim S.H."/>
            <person name="Lee D.G."/>
            <person name="Shin S."/>
            <person name="Yun S.H."/>
            <person name="Choi C.W."/>
            <person name="Chung Y.H."/>
            <person name="Choi J.S."/>
            <person name="Kahng H.Y."/>
            <person name="Kim S.I."/>
        </authorList>
    </citation>
    <scope>NUCLEOTIDE SEQUENCE [LARGE SCALE GENOMIC DNA]</scope>
    <source>
        <strain evidence="2 3">MS-3</strain>
    </source>
</reference>
<evidence type="ECO:0008006" key="4">
    <source>
        <dbReference type="Google" id="ProtNLM"/>
    </source>
</evidence>
<dbReference type="EMBL" id="AWSQ01000005">
    <property type="protein sequence ID" value="KFX68592.1"/>
    <property type="molecule type" value="Genomic_DNA"/>
</dbReference>
<keyword evidence="1" id="KW-0812">Transmembrane</keyword>
<protein>
    <recommendedName>
        <fullName evidence="4">Secretion system X translation initiation factor</fullName>
    </recommendedName>
</protein>
<dbReference type="AlphaFoldDB" id="A0A0A1YF97"/>
<keyword evidence="1" id="KW-0472">Membrane</keyword>
<feature type="transmembrane region" description="Helical" evidence="1">
    <location>
        <begin position="7"/>
        <end position="27"/>
    </location>
</feature>
<organism evidence="2 3">
    <name type="scientific">Pseudomonas taeanensis MS-3</name>
    <dbReference type="NCBI Taxonomy" id="1395571"/>
    <lineage>
        <taxon>Bacteria</taxon>
        <taxon>Pseudomonadati</taxon>
        <taxon>Pseudomonadota</taxon>
        <taxon>Gammaproteobacteria</taxon>
        <taxon>Pseudomonadales</taxon>
        <taxon>Pseudomonadaceae</taxon>
        <taxon>Pseudomonas</taxon>
    </lineage>
</organism>
<gene>
    <name evidence="2" type="ORF">TMS3_0118270</name>
</gene>
<accession>A0A0A1YF97</accession>
<dbReference type="eggNOG" id="ENOG503307F">
    <property type="taxonomic scope" value="Bacteria"/>
</dbReference>
<sequence length="182" mass="19489">MDTRRKLYWLGFLGVAGLLALIPEYFFEADKAPTQPPLVKSKQAGGPLSVLRSGELPAAAPAAELSPGRQQAVDQASRSPADLFAVHSWYVAPARQPVAFTPVAPPVPAAPVSPPLPYAFLGKLDDSQRVRVFLLRGETIFTVSVGDVIEGTYRVERISGTEMTLVYLPLNSTQSLSVGSSL</sequence>
<dbReference type="RefSeq" id="WP_025166640.1">
    <property type="nucleotide sequence ID" value="NZ_AWSQ01000005.1"/>
</dbReference>
<proteinExistence type="predicted"/>
<keyword evidence="1" id="KW-1133">Transmembrane helix</keyword>
<dbReference type="OrthoDB" id="7025335at2"/>
<evidence type="ECO:0000313" key="2">
    <source>
        <dbReference type="EMBL" id="KFX68592.1"/>
    </source>
</evidence>